<organism evidence="1 2">
    <name type="scientific">Actinokineospora terrae</name>
    <dbReference type="NCBI Taxonomy" id="155974"/>
    <lineage>
        <taxon>Bacteria</taxon>
        <taxon>Bacillati</taxon>
        <taxon>Actinomycetota</taxon>
        <taxon>Actinomycetes</taxon>
        <taxon>Pseudonocardiales</taxon>
        <taxon>Pseudonocardiaceae</taxon>
        <taxon>Actinokineospora</taxon>
    </lineage>
</organism>
<dbReference type="AlphaFoldDB" id="A0A1H9W258"/>
<dbReference type="Proteomes" id="UP000199051">
    <property type="component" value="Unassembled WGS sequence"/>
</dbReference>
<evidence type="ECO:0000313" key="2">
    <source>
        <dbReference type="Proteomes" id="UP000199051"/>
    </source>
</evidence>
<protein>
    <submittedName>
        <fullName evidence="1">Uncharacterized protein</fullName>
    </submittedName>
</protein>
<proteinExistence type="predicted"/>
<dbReference type="RefSeq" id="WP_092781948.1">
    <property type="nucleotide sequence ID" value="NZ_FOGI01000009.1"/>
</dbReference>
<name>A0A1H9W258_9PSEU</name>
<dbReference type="EMBL" id="FOGI01000009">
    <property type="protein sequence ID" value="SES27874.1"/>
    <property type="molecule type" value="Genomic_DNA"/>
</dbReference>
<gene>
    <name evidence="1" type="ORF">SAMN04487818_109290</name>
</gene>
<sequence length="198" mass="21229">MDQPQHATATEVCRRLSGRLTDDVVSIVQSQFFAGEDEMALSALLLNLQYEGVGITEEEAGLIRRLLVDPNDPELAEVAVVATAPPPAYRFSPTGPADAPDPTGADRVIAGEAAGTGGRGVRRVWREPLPDAANPATWVYLVQVPPGADELRAHSAISSRLWVSRQEKWPIEVVPEGRPLPPYQAAAVTAAQHVWAAV</sequence>
<evidence type="ECO:0000313" key="1">
    <source>
        <dbReference type="EMBL" id="SES27874.1"/>
    </source>
</evidence>
<accession>A0A1H9W258</accession>
<reference evidence="2" key="1">
    <citation type="submission" date="2016-10" db="EMBL/GenBank/DDBJ databases">
        <authorList>
            <person name="Varghese N."/>
            <person name="Submissions S."/>
        </authorList>
    </citation>
    <scope>NUCLEOTIDE SEQUENCE [LARGE SCALE GENOMIC DNA]</scope>
    <source>
        <strain evidence="2">DSM 44260</strain>
    </source>
</reference>
<keyword evidence="2" id="KW-1185">Reference proteome</keyword>